<gene>
    <name evidence="3" type="ORF">SEMRO_976_G226920.1</name>
</gene>
<feature type="region of interest" description="Disordered" evidence="1">
    <location>
        <begin position="82"/>
        <end position="136"/>
    </location>
</feature>
<keyword evidence="4" id="KW-1185">Reference proteome</keyword>
<feature type="compositionally biased region" description="Low complexity" evidence="1">
    <location>
        <begin position="105"/>
        <end position="126"/>
    </location>
</feature>
<feature type="compositionally biased region" description="Basic and acidic residues" evidence="1">
    <location>
        <begin position="369"/>
        <end position="381"/>
    </location>
</feature>
<evidence type="ECO:0000256" key="1">
    <source>
        <dbReference type="SAM" id="MobiDB-lite"/>
    </source>
</evidence>
<feature type="transmembrane region" description="Helical" evidence="2">
    <location>
        <begin position="512"/>
        <end position="534"/>
    </location>
</feature>
<feature type="region of interest" description="Disordered" evidence="1">
    <location>
        <begin position="19"/>
        <end position="42"/>
    </location>
</feature>
<keyword evidence="2" id="KW-0812">Transmembrane</keyword>
<keyword evidence="2" id="KW-1133">Transmembrane helix</keyword>
<comment type="caution">
    <text evidence="3">The sequence shown here is derived from an EMBL/GenBank/DDBJ whole genome shotgun (WGS) entry which is preliminary data.</text>
</comment>
<dbReference type="Proteomes" id="UP001153069">
    <property type="component" value="Unassembled WGS sequence"/>
</dbReference>
<feature type="compositionally biased region" description="Basic and acidic residues" evidence="1">
    <location>
        <begin position="295"/>
        <end position="307"/>
    </location>
</feature>
<feature type="compositionally biased region" description="Polar residues" evidence="1">
    <location>
        <begin position="82"/>
        <end position="91"/>
    </location>
</feature>
<dbReference type="AlphaFoldDB" id="A0A9N8HNA5"/>
<evidence type="ECO:0000256" key="2">
    <source>
        <dbReference type="SAM" id="Phobius"/>
    </source>
</evidence>
<feature type="compositionally biased region" description="Polar residues" evidence="1">
    <location>
        <begin position="344"/>
        <end position="356"/>
    </location>
</feature>
<dbReference type="EMBL" id="CAICTM010000974">
    <property type="protein sequence ID" value="CAB9518952.1"/>
    <property type="molecule type" value="Genomic_DNA"/>
</dbReference>
<feature type="compositionally biased region" description="Low complexity" evidence="1">
    <location>
        <begin position="322"/>
        <end position="332"/>
    </location>
</feature>
<feature type="region of interest" description="Disordered" evidence="1">
    <location>
        <begin position="266"/>
        <end position="381"/>
    </location>
</feature>
<reference evidence="3" key="1">
    <citation type="submission" date="2020-06" db="EMBL/GenBank/DDBJ databases">
        <authorList>
            <consortium name="Plant Systems Biology data submission"/>
        </authorList>
    </citation>
    <scope>NUCLEOTIDE SEQUENCE</scope>
    <source>
        <strain evidence="3">D6</strain>
    </source>
</reference>
<proteinExistence type="predicted"/>
<name>A0A9N8HNA5_9STRA</name>
<organism evidence="3 4">
    <name type="scientific">Seminavis robusta</name>
    <dbReference type="NCBI Taxonomy" id="568900"/>
    <lineage>
        <taxon>Eukaryota</taxon>
        <taxon>Sar</taxon>
        <taxon>Stramenopiles</taxon>
        <taxon>Ochrophyta</taxon>
        <taxon>Bacillariophyta</taxon>
        <taxon>Bacillariophyceae</taxon>
        <taxon>Bacillariophycidae</taxon>
        <taxon>Naviculales</taxon>
        <taxon>Naviculaceae</taxon>
        <taxon>Seminavis</taxon>
    </lineage>
</organism>
<feature type="compositionally biased region" description="Polar residues" evidence="1">
    <location>
        <begin position="33"/>
        <end position="42"/>
    </location>
</feature>
<evidence type="ECO:0000313" key="4">
    <source>
        <dbReference type="Proteomes" id="UP001153069"/>
    </source>
</evidence>
<sequence length="568" mass="61435">MTSSVEGRLIHQHTAAFHHHHYSSPAARPRSPITATSSDRQYNQTLRATTAGLRYSLTQGKKGMTAAMQKASLSSVALAMRRNSNASSTKGKPTAVQDDPAVCNGSATASSYKKSSPSSSSGIASSPPVPAPPRPPPIVAAEMTKIFVLLLEPKTKTFELIQLVYPSAITTIGDILRLIPQHATELALGSQKYVGLCRPKDEQELSDLTVLASASAAAAGTGKNLKCANICAGEILVAMPNDYTVAEVARFSQAILTNRRFTKLLRRNNPLAPRMRKHSERKKDRKRSNSKHRSRDSVHILEKHDEEGTTDDDQMMQRALEKAASAAAQANANIPTPGAPNGHNMLSTSSTCSGPRSRTARGGPSGRKSLSEHFGHSDDESMAHSSYASASWLDSGASIYSTSTGADSLGDSISSWSKSLDKSFSKTGTRPQYARHRNLGVANGILGTPATASSAVAASEANRRRPNEKKGRRLWIWIASTLAFAYLTGVYLNNQPEDPSERLEMAKNTPMGLIGLLQVIVVIVGLKKMQFLALRRQRRMQGTLIPKPPRQSACPYVQLCARWKMKWG</sequence>
<feature type="compositionally biased region" description="Pro residues" evidence="1">
    <location>
        <begin position="127"/>
        <end position="136"/>
    </location>
</feature>
<accession>A0A9N8HNA5</accession>
<dbReference type="OrthoDB" id="49514at2759"/>
<feature type="transmembrane region" description="Helical" evidence="2">
    <location>
        <begin position="474"/>
        <end position="492"/>
    </location>
</feature>
<evidence type="ECO:0000313" key="3">
    <source>
        <dbReference type="EMBL" id="CAB9518952.1"/>
    </source>
</evidence>
<protein>
    <submittedName>
        <fullName evidence="3">Uncharacterized protein</fullName>
    </submittedName>
</protein>
<feature type="compositionally biased region" description="Basic residues" evidence="1">
    <location>
        <begin position="274"/>
        <end position="294"/>
    </location>
</feature>
<keyword evidence="2" id="KW-0472">Membrane</keyword>